<dbReference type="Gene3D" id="3.30.420.40">
    <property type="match status" value="2"/>
</dbReference>
<keyword evidence="6" id="KW-1185">Reference proteome</keyword>
<dbReference type="SUPFAM" id="SSF53067">
    <property type="entry name" value="Actin-like ATPase domain"/>
    <property type="match status" value="2"/>
</dbReference>
<dbReference type="InterPro" id="IPR013126">
    <property type="entry name" value="Hsp_70_fam"/>
</dbReference>
<reference evidence="5 6" key="1">
    <citation type="submission" date="2021-03" db="EMBL/GenBank/DDBJ databases">
        <title>Actinoplanes flavus sp. nov., a novel actinomycete isolated from Coconut Palm rhizosphere soil.</title>
        <authorList>
            <person name="Luo X."/>
        </authorList>
    </citation>
    <scope>NUCLEOTIDE SEQUENCE [LARGE SCALE GENOMIC DNA]</scope>
    <source>
        <strain evidence="5 6">NEAU-H7</strain>
    </source>
</reference>
<keyword evidence="3" id="KW-0143">Chaperone</keyword>
<keyword evidence="1 4" id="KW-0547">Nucleotide-binding</keyword>
<dbReference type="Gene3D" id="3.90.640.10">
    <property type="entry name" value="Actin, Chain A, domain 4"/>
    <property type="match status" value="1"/>
</dbReference>
<dbReference type="RefSeq" id="WP_208467893.1">
    <property type="nucleotide sequence ID" value="NZ_JAGFNS010000008.1"/>
</dbReference>
<sequence>MPGWSLSIDFGTSNTAAAYRRGDGPPTAVRLSDSAEQMPSAVLATPQGIQVGTTAVRSARLHPDGFERSPKRLIGQDAVLLGGRDIPVVTLVAAVLRVVATRAARVAGDDRPDTVLLTHPQDWAEPRRQVLRAAAVEAGFPDEILRLVPEPVAAVAHYAHTTPLPAGSTVAVFDFGGGTCDVALLRADGDTSAMRVLASAGADPLGGDVFDHLLLTAVLARLADRDRGDLARAVRDPANARALQALRNDVREAKHELSEHEYAGIPVVAADAEEIVTITADEFDEMVAPQVRRATELTAQTLAQAGLTAGELHALYLTGGSSHLRAVQRDLTALLGRPPATLEDPKLVVALGAHHAVTATAETARAVPAPAPAPAVPAPAPAGPAPAVPAPAVVTSPPPAADVPGLSAAAQRVLQVNPELAAALAGTPQGPAVIDDLVTLAALMCVPGLIERVIADPGLIARMRQDNAGVEIPPPPASGVPLPVKVFFGDSPPWLAAHWKPAARQRWNDQHGPGDIWAVCVMRTWCTATEAERQEILRRPDWSTWAPGNHYLDAFTHGDPPEPDQIWLSTATEPPTAVAPFRTPISRPAHPTPQQQAYLSDLADLYAPPAGGGLAAATARPPDVTRIVRTCLGLPPRHTRQVSVMGVGMTGWPSELLFYPAAGARPPAVVIPLSGPMLDLTSGRAGWNGVPVILTPDVVTGVRIKVDWGNAQRRIVVGTTYRPGADCPPPGVDVHLRTDQITEVANQIRTHLGRP</sequence>
<keyword evidence="2 4" id="KW-0067">ATP-binding</keyword>
<evidence type="ECO:0000256" key="1">
    <source>
        <dbReference type="ARBA" id="ARBA00022741"/>
    </source>
</evidence>
<dbReference type="EMBL" id="JAGFNS010000008">
    <property type="protein sequence ID" value="MBO3738741.1"/>
    <property type="molecule type" value="Genomic_DNA"/>
</dbReference>
<comment type="caution">
    <text evidence="5">The sequence shown here is derived from an EMBL/GenBank/DDBJ whole genome shotgun (WGS) entry which is preliminary data.</text>
</comment>
<gene>
    <name evidence="5" type="ORF">J5X75_14530</name>
</gene>
<dbReference type="Pfam" id="PF00012">
    <property type="entry name" value="HSP70"/>
    <property type="match status" value="1"/>
</dbReference>
<dbReference type="InterPro" id="IPR043129">
    <property type="entry name" value="ATPase_NBD"/>
</dbReference>
<evidence type="ECO:0000256" key="2">
    <source>
        <dbReference type="ARBA" id="ARBA00022840"/>
    </source>
</evidence>
<evidence type="ECO:0000313" key="6">
    <source>
        <dbReference type="Proteomes" id="UP000679690"/>
    </source>
</evidence>
<dbReference type="PANTHER" id="PTHR19375">
    <property type="entry name" value="HEAT SHOCK PROTEIN 70KDA"/>
    <property type="match status" value="1"/>
</dbReference>
<dbReference type="Proteomes" id="UP000679690">
    <property type="component" value="Unassembled WGS sequence"/>
</dbReference>
<accession>A0ABS3UJ17</accession>
<comment type="similarity">
    <text evidence="4">Belongs to the heat shock protein 70 family.</text>
</comment>
<dbReference type="PRINTS" id="PR00301">
    <property type="entry name" value="HEATSHOCK70"/>
</dbReference>
<organism evidence="5 6">
    <name type="scientific">Actinoplanes flavus</name>
    <dbReference type="NCBI Taxonomy" id="2820290"/>
    <lineage>
        <taxon>Bacteria</taxon>
        <taxon>Bacillati</taxon>
        <taxon>Actinomycetota</taxon>
        <taxon>Actinomycetes</taxon>
        <taxon>Micromonosporales</taxon>
        <taxon>Micromonosporaceae</taxon>
        <taxon>Actinoplanes</taxon>
    </lineage>
</organism>
<name>A0ABS3UJ17_9ACTN</name>
<evidence type="ECO:0000256" key="4">
    <source>
        <dbReference type="RuleBase" id="RU003322"/>
    </source>
</evidence>
<proteinExistence type="inferred from homology"/>
<evidence type="ECO:0000256" key="3">
    <source>
        <dbReference type="ARBA" id="ARBA00023186"/>
    </source>
</evidence>
<evidence type="ECO:0000313" key="5">
    <source>
        <dbReference type="EMBL" id="MBO3738741.1"/>
    </source>
</evidence>
<protein>
    <submittedName>
        <fullName evidence="5">Hsp70 family protein</fullName>
    </submittedName>
</protein>